<sequence length="523" mass="58131">MHDDRTVGRFLKTVETWRHGATTISVRLTPISFQEMFLNDSMLVALATWQGQIDAWREEASRMDEGSRLRERLVAALDSTEDVSEEAESIFRVLKGLGIYSFTESRDEGSGLPVSGAPLVYFEGAEARRESTYSDPDTPETTKTSSAAIEPWTVREPVQGLPSGGYGSVLLVWRFAPEDMQRLKVLGDRIENLRTALTLDADGLTLSPTETLMLSGMANQFHPQFRDPLIAGLSEVVRYAWALGTEIAPAGIWAKSEDRLDPAYAYFESPAGIEDGVAIGDWTMPFLDREADLSLPALPTDTLVVLAMPEHGYPGEMPGEVIGDFDSFGTIHEYREFGGAPQYVATVGDDARTRHRYAEYGWMGSDQSFVHAARSGERFEGSVKFEHLSNIESFKNDGETRFFDENSETINVLWTIVHDGEIWQPPDVEIDPRLVTLSDGKFVPLEHPLNFGEAFAVEGRLIKPAARSVYRLLFDDGADQPVNIFLYPTDEDPRLVRSDLLYLMWDVTATGGGVEPVSAEVPQ</sequence>
<dbReference type="Proteomes" id="UP000199071">
    <property type="component" value="Unassembled WGS sequence"/>
</dbReference>
<protein>
    <submittedName>
        <fullName evidence="2">Uncharacterized protein</fullName>
    </submittedName>
</protein>
<name>A0A1G6EMM9_9HYPH</name>
<evidence type="ECO:0000313" key="2">
    <source>
        <dbReference type="EMBL" id="SDB58660.1"/>
    </source>
</evidence>
<reference evidence="2 3" key="1">
    <citation type="submission" date="2016-10" db="EMBL/GenBank/DDBJ databases">
        <authorList>
            <person name="de Groot N.N."/>
        </authorList>
    </citation>
    <scope>NUCLEOTIDE SEQUENCE [LARGE SCALE GENOMIC DNA]</scope>
    <source>
        <strain evidence="2 3">ATCC 35022</strain>
    </source>
</reference>
<gene>
    <name evidence="2" type="ORF">SAMN02982931_04717</name>
</gene>
<proteinExistence type="predicted"/>
<dbReference type="AlphaFoldDB" id="A0A1G6EMM9"/>
<accession>A0A1G6EMM9</accession>
<dbReference type="STRING" id="665467.SAMN02982931_04717"/>
<feature type="compositionally biased region" description="Polar residues" evidence="1">
    <location>
        <begin position="133"/>
        <end position="147"/>
    </location>
</feature>
<evidence type="ECO:0000256" key="1">
    <source>
        <dbReference type="SAM" id="MobiDB-lite"/>
    </source>
</evidence>
<feature type="region of interest" description="Disordered" evidence="1">
    <location>
        <begin position="128"/>
        <end position="149"/>
    </location>
</feature>
<evidence type="ECO:0000313" key="3">
    <source>
        <dbReference type="Proteomes" id="UP000199071"/>
    </source>
</evidence>
<dbReference type="EMBL" id="FMXQ01000016">
    <property type="protein sequence ID" value="SDB58660.1"/>
    <property type="molecule type" value="Genomic_DNA"/>
</dbReference>
<organism evidence="2 3">
    <name type="scientific">Bauldia litoralis</name>
    <dbReference type="NCBI Taxonomy" id="665467"/>
    <lineage>
        <taxon>Bacteria</taxon>
        <taxon>Pseudomonadati</taxon>
        <taxon>Pseudomonadota</taxon>
        <taxon>Alphaproteobacteria</taxon>
        <taxon>Hyphomicrobiales</taxon>
        <taxon>Kaistiaceae</taxon>
        <taxon>Bauldia</taxon>
    </lineage>
</organism>
<keyword evidence="3" id="KW-1185">Reference proteome</keyword>